<evidence type="ECO:0000313" key="11">
    <source>
        <dbReference type="EnsemblPlants" id="OMERI03G25570.1"/>
    </source>
</evidence>
<dbReference type="GO" id="GO:0005576">
    <property type="term" value="C:extracellular region"/>
    <property type="evidence" value="ECO:0007669"/>
    <property type="project" value="UniProtKB-SubCell"/>
</dbReference>
<dbReference type="GO" id="GO:0030154">
    <property type="term" value="P:cell differentiation"/>
    <property type="evidence" value="ECO:0007669"/>
    <property type="project" value="UniProtKB-UniRule"/>
</dbReference>
<dbReference type="GO" id="GO:0008083">
    <property type="term" value="F:growth factor activity"/>
    <property type="evidence" value="ECO:0007669"/>
    <property type="project" value="UniProtKB-UniRule"/>
</dbReference>
<comment type="PTM">
    <text evidence="10">Sulfation is important for activity and for the binding to a putative membrane receptor.</text>
</comment>
<keyword evidence="8 10" id="KW-0221">Differentiation</keyword>
<keyword evidence="12" id="KW-1185">Reference proteome</keyword>
<keyword evidence="5 10" id="KW-0964">Secreted</keyword>
<comment type="function">
    <text evidence="1 10">Promotes plant cell differentiation, organogenesis and somatic embryogenesis as well as cell proliferation.</text>
</comment>
<dbReference type="Proteomes" id="UP000008021">
    <property type="component" value="Chromosome 3"/>
</dbReference>
<dbReference type="Gramene" id="OMERI03G25570.1">
    <property type="protein sequence ID" value="OMERI03G25570.1"/>
    <property type="gene ID" value="OMERI03G25570"/>
</dbReference>
<dbReference type="EnsemblPlants" id="OMERI03G25570.1">
    <property type="protein sequence ID" value="OMERI03G25570.1"/>
    <property type="gene ID" value="OMERI03G25570"/>
</dbReference>
<evidence type="ECO:0000256" key="9">
    <source>
        <dbReference type="ARBA" id="ARBA00023030"/>
    </source>
</evidence>
<evidence type="ECO:0000256" key="10">
    <source>
        <dbReference type="RuleBase" id="RU368031"/>
    </source>
</evidence>
<evidence type="ECO:0000256" key="6">
    <source>
        <dbReference type="ARBA" id="ARBA00022641"/>
    </source>
</evidence>
<evidence type="ECO:0000256" key="5">
    <source>
        <dbReference type="ARBA" id="ARBA00022525"/>
    </source>
</evidence>
<accession>A0A0E0D4G4</accession>
<dbReference type="Pfam" id="PF06404">
    <property type="entry name" value="PSK"/>
    <property type="match status" value="1"/>
</dbReference>
<keyword evidence="6 10" id="KW-0765">Sulfation</keyword>
<keyword evidence="4 10" id="KW-0217">Developmental protein</keyword>
<evidence type="ECO:0000256" key="8">
    <source>
        <dbReference type="ARBA" id="ARBA00022782"/>
    </source>
</evidence>
<comment type="subcellular location">
    <subcellularLocation>
        <location evidence="2 10">Secreted</location>
    </subcellularLocation>
</comment>
<evidence type="ECO:0000256" key="2">
    <source>
        <dbReference type="ARBA" id="ARBA00004613"/>
    </source>
</evidence>
<reference evidence="11" key="1">
    <citation type="submission" date="2015-04" db="UniProtKB">
        <authorList>
            <consortium name="EnsemblPlants"/>
        </authorList>
    </citation>
    <scope>IDENTIFICATION</scope>
</reference>
<dbReference type="HOGENOM" id="CLU_3071944_0_0_1"/>
<evidence type="ECO:0000256" key="4">
    <source>
        <dbReference type="ARBA" id="ARBA00022473"/>
    </source>
</evidence>
<protein>
    <recommendedName>
        <fullName evidence="10">Phytosulfokine</fullName>
    </recommendedName>
    <component>
        <recommendedName>
            <fullName evidence="10">Phytosulfokine-alpha</fullName>
            <shortName evidence="10">PSK-alpha</shortName>
            <shortName evidence="10">Phytosulfokine-a</shortName>
        </recommendedName>
    </component>
    <component>
        <recommendedName>
            <fullName evidence="10">Phytosulfokine-beta</fullName>
            <shortName evidence="10">PSK-beta</shortName>
            <shortName evidence="10">Phytosulfokine-b</shortName>
        </recommendedName>
    </component>
</protein>
<evidence type="ECO:0000256" key="1">
    <source>
        <dbReference type="ARBA" id="ARBA00003158"/>
    </source>
</evidence>
<keyword evidence="7 10" id="KW-0732">Signal</keyword>
<proteinExistence type="inferred from homology"/>
<dbReference type="InterPro" id="IPR009438">
    <property type="entry name" value="Phytosulfokine"/>
</dbReference>
<name>A0A0E0D4G4_9ORYZ</name>
<dbReference type="GO" id="GO:0008283">
    <property type="term" value="P:cell population proliferation"/>
    <property type="evidence" value="ECO:0007669"/>
    <property type="project" value="UniProtKB-UniRule"/>
</dbReference>
<evidence type="ECO:0000256" key="7">
    <source>
        <dbReference type="ARBA" id="ARBA00022729"/>
    </source>
</evidence>
<keyword evidence="9 10" id="KW-0339">Growth factor</keyword>
<organism evidence="11">
    <name type="scientific">Oryza meridionalis</name>
    <dbReference type="NCBI Taxonomy" id="40149"/>
    <lineage>
        <taxon>Eukaryota</taxon>
        <taxon>Viridiplantae</taxon>
        <taxon>Streptophyta</taxon>
        <taxon>Embryophyta</taxon>
        <taxon>Tracheophyta</taxon>
        <taxon>Spermatophyta</taxon>
        <taxon>Magnoliopsida</taxon>
        <taxon>Liliopsida</taxon>
        <taxon>Poales</taxon>
        <taxon>Poaceae</taxon>
        <taxon>BOP clade</taxon>
        <taxon>Oryzoideae</taxon>
        <taxon>Oryzeae</taxon>
        <taxon>Oryzinae</taxon>
        <taxon>Oryza</taxon>
    </lineage>
</organism>
<comment type="similarity">
    <text evidence="3 10">Belongs to the phytosulfokine family.</text>
</comment>
<dbReference type="AlphaFoldDB" id="A0A0E0D4G4"/>
<comment type="PTM">
    <text evidence="10">PSK-alpha is produced by endopeptidase digestion. PSK-beta is produced from PSK-alpha by exopeptidase digestion.</text>
</comment>
<sequence length="53" mass="6044">MEVELGQLNPAKLPVVERGNYDGRVEGCEEEDCLVERLLVAHLDYIYTQGKHN</sequence>
<evidence type="ECO:0000313" key="12">
    <source>
        <dbReference type="Proteomes" id="UP000008021"/>
    </source>
</evidence>
<evidence type="ECO:0000256" key="3">
    <source>
        <dbReference type="ARBA" id="ARBA00010781"/>
    </source>
</evidence>
<reference evidence="11" key="2">
    <citation type="submission" date="2018-05" db="EMBL/GenBank/DDBJ databases">
        <title>OmerRS3 (Oryza meridionalis Reference Sequence Version 3).</title>
        <authorList>
            <person name="Zhang J."/>
            <person name="Kudrna D."/>
            <person name="Lee S."/>
            <person name="Talag J."/>
            <person name="Welchert J."/>
            <person name="Wing R.A."/>
        </authorList>
    </citation>
    <scope>NUCLEOTIDE SEQUENCE [LARGE SCALE GENOMIC DNA]</scope>
    <source>
        <strain evidence="11">cv. OR44</strain>
    </source>
</reference>